<evidence type="ECO:0000313" key="2">
    <source>
        <dbReference type="Proteomes" id="UP000051181"/>
    </source>
</evidence>
<dbReference type="AlphaFoldDB" id="A0A0R1F7G2"/>
<dbReference type="EMBL" id="AZCN01000034">
    <property type="protein sequence ID" value="KRK16275.1"/>
    <property type="molecule type" value="Genomic_DNA"/>
</dbReference>
<proteinExistence type="predicted"/>
<dbReference type="InterPro" id="IPR043519">
    <property type="entry name" value="NT_sf"/>
</dbReference>
<dbReference type="Proteomes" id="UP000051181">
    <property type="component" value="Unassembled WGS sequence"/>
</dbReference>
<name>A0A0R1F7G2_9LACO</name>
<dbReference type="InterPro" id="IPR007530">
    <property type="entry name" value="Aminoglycoside_adenylylTfrase"/>
</dbReference>
<evidence type="ECO:0000313" key="1">
    <source>
        <dbReference type="EMBL" id="KRK16275.1"/>
    </source>
</evidence>
<gene>
    <name evidence="1" type="ORF">FD22_GL001309</name>
</gene>
<reference evidence="1 2" key="1">
    <citation type="journal article" date="2015" name="Genome Announc.">
        <title>Expanding the biotechnology potential of lactobacilli through comparative genomics of 213 strains and associated genera.</title>
        <authorList>
            <person name="Sun Z."/>
            <person name="Harris H.M."/>
            <person name="McCann A."/>
            <person name="Guo C."/>
            <person name="Argimon S."/>
            <person name="Zhang W."/>
            <person name="Yang X."/>
            <person name="Jeffery I.B."/>
            <person name="Cooney J.C."/>
            <person name="Kagawa T.F."/>
            <person name="Liu W."/>
            <person name="Song Y."/>
            <person name="Salvetti E."/>
            <person name="Wrobel A."/>
            <person name="Rasinkangas P."/>
            <person name="Parkhill J."/>
            <person name="Rea M.C."/>
            <person name="O'Sullivan O."/>
            <person name="Ritari J."/>
            <person name="Douillard F.P."/>
            <person name="Paul Ross R."/>
            <person name="Yang R."/>
            <person name="Briner A.E."/>
            <person name="Felis G.E."/>
            <person name="de Vos W.M."/>
            <person name="Barrangou R."/>
            <person name="Klaenhammer T.R."/>
            <person name="Caufield P.W."/>
            <person name="Cui Y."/>
            <person name="Zhang H."/>
            <person name="O'Toole P.W."/>
        </authorList>
    </citation>
    <scope>NUCLEOTIDE SEQUENCE [LARGE SCALE GENOMIC DNA]</scope>
    <source>
        <strain evidence="1 2">DSM 20001</strain>
    </source>
</reference>
<organism evidence="1 2">
    <name type="scientific">Loigolactobacillus coryniformis subsp. coryniformis KCTC 3167 = DSM 20001</name>
    <dbReference type="NCBI Taxonomy" id="913848"/>
    <lineage>
        <taxon>Bacteria</taxon>
        <taxon>Bacillati</taxon>
        <taxon>Bacillota</taxon>
        <taxon>Bacilli</taxon>
        <taxon>Lactobacillales</taxon>
        <taxon>Lactobacillaceae</taxon>
        <taxon>Loigolactobacillus</taxon>
    </lineage>
</organism>
<dbReference type="Pfam" id="PF04439">
    <property type="entry name" value="Adenyl_transf"/>
    <property type="match status" value="1"/>
</dbReference>
<dbReference type="PATRIC" id="fig|913848.6.peg.1347"/>
<comment type="caution">
    <text evidence="1">The sequence shown here is derived from an EMBL/GenBank/DDBJ whole genome shotgun (WGS) entry which is preliminary data.</text>
</comment>
<accession>A0A0R1F7G2</accession>
<sequence length="110" mass="12527">MSTLTDLDKLIQLASTNANIAAIGTEGSLNDRAKSQDEWSDLDVTLFVRAPALEDGWWWVRQLGEPTIVQFLETQDLFGAQTGKWRSWLMRYAGTRRVDFKITSYQVEDA</sequence>
<dbReference type="SUPFAM" id="SSF81301">
    <property type="entry name" value="Nucleotidyltransferase"/>
    <property type="match status" value="1"/>
</dbReference>
<dbReference type="Gene3D" id="3.30.460.10">
    <property type="entry name" value="Beta Polymerase, domain 2"/>
    <property type="match status" value="1"/>
</dbReference>
<protein>
    <submittedName>
        <fullName evidence="1">Uncharacterized protein</fullName>
    </submittedName>
</protein>